<feature type="transmembrane region" description="Helical" evidence="7">
    <location>
        <begin position="222"/>
        <end position="241"/>
    </location>
</feature>
<gene>
    <name evidence="8" type="ORF">MNBD_NITROSPINAE04-279</name>
</gene>
<evidence type="ECO:0000313" key="8">
    <source>
        <dbReference type="EMBL" id="VAX15177.1"/>
    </source>
</evidence>
<protein>
    <submittedName>
        <fullName evidence="8">Lysophospholipid acyltransferase</fullName>
    </submittedName>
</protein>
<dbReference type="CDD" id="cd07984">
    <property type="entry name" value="LPLAT_LABLAT-like"/>
    <property type="match status" value="1"/>
</dbReference>
<dbReference type="Pfam" id="PF03279">
    <property type="entry name" value="Lip_A_acyltrans"/>
    <property type="match status" value="1"/>
</dbReference>
<sequence length="299" mass="34282">MKGNRQKDWLNQPERGTKFSLQLIAWIAGRIGRPAGRVLLYPISLYFLLFSGAMRGHSRNYLARVIGKRATLRDVYKHYHTFAGTILDRVFTLTGRLDLLEIEMFGVDALLSCIDRGRGCFLLGSHLGSFEIIRAVGADKTKTPISILMYEDNARKISEALKSINPGIAQNIINTARPDALLIAKERIEKGEIVGILGDRKVRSEKVVNCEFLGSQATFPQAPMMLAALTTAPVFLFFGLYKGGNRYEIHLELFSERVQVDKNNRRKDLEKLVQRYASRLEFYCRKEPYNWFNFYDFWK</sequence>
<dbReference type="AlphaFoldDB" id="A0A3B1CEF8"/>
<dbReference type="GO" id="GO:1901137">
    <property type="term" value="P:carbohydrate derivative biosynthetic process"/>
    <property type="evidence" value="ECO:0007669"/>
    <property type="project" value="UniProtKB-ARBA"/>
</dbReference>
<dbReference type="GO" id="GO:0008610">
    <property type="term" value="P:lipid biosynthetic process"/>
    <property type="evidence" value="ECO:0007669"/>
    <property type="project" value="UniProtKB-ARBA"/>
</dbReference>
<organism evidence="8">
    <name type="scientific">hydrothermal vent metagenome</name>
    <dbReference type="NCBI Taxonomy" id="652676"/>
    <lineage>
        <taxon>unclassified sequences</taxon>
        <taxon>metagenomes</taxon>
        <taxon>ecological metagenomes</taxon>
    </lineage>
</organism>
<keyword evidence="7" id="KW-0812">Transmembrane</keyword>
<dbReference type="EMBL" id="UOGA01000034">
    <property type="protein sequence ID" value="VAX15177.1"/>
    <property type="molecule type" value="Genomic_DNA"/>
</dbReference>
<evidence type="ECO:0000256" key="6">
    <source>
        <dbReference type="ARBA" id="ARBA00023315"/>
    </source>
</evidence>
<dbReference type="PANTHER" id="PTHR30606">
    <property type="entry name" value="LIPID A BIOSYNTHESIS LAUROYL ACYLTRANSFERASE"/>
    <property type="match status" value="1"/>
</dbReference>
<keyword evidence="2" id="KW-1003">Cell membrane</keyword>
<accession>A0A3B1CEF8</accession>
<name>A0A3B1CEF8_9ZZZZ</name>
<keyword evidence="7" id="KW-1133">Transmembrane helix</keyword>
<keyword evidence="6 8" id="KW-0012">Acyltransferase</keyword>
<evidence type="ECO:0000256" key="3">
    <source>
        <dbReference type="ARBA" id="ARBA00022519"/>
    </source>
</evidence>
<dbReference type="PANTHER" id="PTHR30606:SF9">
    <property type="entry name" value="LIPID A BIOSYNTHESIS LAUROYLTRANSFERASE"/>
    <property type="match status" value="1"/>
</dbReference>
<keyword evidence="3" id="KW-0997">Cell inner membrane</keyword>
<dbReference type="InterPro" id="IPR004960">
    <property type="entry name" value="LipA_acyltrans"/>
</dbReference>
<evidence type="ECO:0000256" key="7">
    <source>
        <dbReference type="SAM" id="Phobius"/>
    </source>
</evidence>
<dbReference type="GO" id="GO:0016746">
    <property type="term" value="F:acyltransferase activity"/>
    <property type="evidence" value="ECO:0007669"/>
    <property type="project" value="UniProtKB-KW"/>
</dbReference>
<keyword evidence="5 7" id="KW-0472">Membrane</keyword>
<proteinExistence type="predicted"/>
<dbReference type="GO" id="GO:0005886">
    <property type="term" value="C:plasma membrane"/>
    <property type="evidence" value="ECO:0007669"/>
    <property type="project" value="UniProtKB-SubCell"/>
</dbReference>
<reference evidence="8" key="1">
    <citation type="submission" date="2018-06" db="EMBL/GenBank/DDBJ databases">
        <authorList>
            <person name="Zhirakovskaya E."/>
        </authorList>
    </citation>
    <scope>NUCLEOTIDE SEQUENCE</scope>
</reference>
<dbReference type="PIRSF" id="PIRSF028561">
    <property type="entry name" value="Ac_Trasf"/>
    <property type="match status" value="1"/>
</dbReference>
<keyword evidence="4 8" id="KW-0808">Transferase</keyword>
<evidence type="ECO:0000256" key="2">
    <source>
        <dbReference type="ARBA" id="ARBA00022475"/>
    </source>
</evidence>
<dbReference type="InterPro" id="IPR014548">
    <property type="entry name" value="Ac_Trasf"/>
</dbReference>
<evidence type="ECO:0000256" key="4">
    <source>
        <dbReference type="ARBA" id="ARBA00022679"/>
    </source>
</evidence>
<evidence type="ECO:0000256" key="1">
    <source>
        <dbReference type="ARBA" id="ARBA00004533"/>
    </source>
</evidence>
<evidence type="ECO:0000256" key="5">
    <source>
        <dbReference type="ARBA" id="ARBA00023136"/>
    </source>
</evidence>
<comment type="subcellular location">
    <subcellularLocation>
        <location evidence="1">Cell inner membrane</location>
    </subcellularLocation>
</comment>